<evidence type="ECO:0000313" key="2">
    <source>
        <dbReference type="EMBL" id="USY21689.1"/>
    </source>
</evidence>
<evidence type="ECO:0000313" key="3">
    <source>
        <dbReference type="Proteomes" id="UP001055940"/>
    </source>
</evidence>
<keyword evidence="3" id="KW-1185">Reference proteome</keyword>
<dbReference type="Proteomes" id="UP001055940">
    <property type="component" value="Chromosome"/>
</dbReference>
<evidence type="ECO:0000256" key="1">
    <source>
        <dbReference type="SAM" id="MobiDB-lite"/>
    </source>
</evidence>
<dbReference type="EMBL" id="CP099837">
    <property type="protein sequence ID" value="USY21689.1"/>
    <property type="molecule type" value="Genomic_DNA"/>
</dbReference>
<accession>A0ABY5DBH5</accession>
<name>A0ABY5DBH5_9ACTN</name>
<dbReference type="RefSeq" id="WP_254420532.1">
    <property type="nucleotide sequence ID" value="NZ_BAAAJB010000048.1"/>
</dbReference>
<protein>
    <submittedName>
        <fullName evidence="2">Uncharacterized protein</fullName>
    </submittedName>
</protein>
<gene>
    <name evidence="2" type="ORF">NE857_08835</name>
</gene>
<organism evidence="2 3">
    <name type="scientific">Nocardiopsis exhalans</name>
    <dbReference type="NCBI Taxonomy" id="163604"/>
    <lineage>
        <taxon>Bacteria</taxon>
        <taxon>Bacillati</taxon>
        <taxon>Actinomycetota</taxon>
        <taxon>Actinomycetes</taxon>
        <taxon>Streptosporangiales</taxon>
        <taxon>Nocardiopsidaceae</taxon>
        <taxon>Nocardiopsis</taxon>
    </lineage>
</organism>
<sequence length="50" mass="5329">MNKRSRALFIVVLAAAPDRQLSSARCSRRAPCSRRAKGEEGAGGQAVVTE</sequence>
<proteinExistence type="predicted"/>
<reference evidence="2" key="1">
    <citation type="submission" date="2022-06" db="EMBL/GenBank/DDBJ databases">
        <authorList>
            <person name="Ping M."/>
        </authorList>
    </citation>
    <scope>NUCLEOTIDE SEQUENCE</scope>
    <source>
        <strain evidence="2">JCM11759T</strain>
    </source>
</reference>
<feature type="region of interest" description="Disordered" evidence="1">
    <location>
        <begin position="27"/>
        <end position="50"/>
    </location>
</feature>